<dbReference type="Proteomes" id="UP001139226">
    <property type="component" value="Unassembled WGS sequence"/>
</dbReference>
<feature type="domain" description="Dienelactone hydrolase" evidence="2">
    <location>
        <begin position="66"/>
        <end position="282"/>
    </location>
</feature>
<dbReference type="InterPro" id="IPR029058">
    <property type="entry name" value="AB_hydrolase_fold"/>
</dbReference>
<dbReference type="RefSeq" id="WP_240713028.1">
    <property type="nucleotide sequence ID" value="NZ_JAKVTV010000002.1"/>
</dbReference>
<dbReference type="PANTHER" id="PTHR46623:SF6">
    <property type="entry name" value="ALPHA_BETA-HYDROLASES SUPERFAMILY PROTEIN"/>
    <property type="match status" value="1"/>
</dbReference>
<dbReference type="SUPFAM" id="SSF53474">
    <property type="entry name" value="alpha/beta-Hydrolases"/>
    <property type="match status" value="1"/>
</dbReference>
<dbReference type="InterPro" id="IPR002925">
    <property type="entry name" value="Dienelactn_hydro"/>
</dbReference>
<organism evidence="3 4">
    <name type="scientific">Christiangramia lutea</name>
    <dbReference type="NCBI Taxonomy" id="1607951"/>
    <lineage>
        <taxon>Bacteria</taxon>
        <taxon>Pseudomonadati</taxon>
        <taxon>Bacteroidota</taxon>
        <taxon>Flavobacteriia</taxon>
        <taxon>Flavobacteriales</taxon>
        <taxon>Flavobacteriaceae</taxon>
        <taxon>Christiangramia</taxon>
    </lineage>
</organism>
<feature type="region of interest" description="Disordered" evidence="1">
    <location>
        <begin position="23"/>
        <end position="52"/>
    </location>
</feature>
<dbReference type="InterPro" id="IPR051049">
    <property type="entry name" value="Dienelactone_hydrolase-like"/>
</dbReference>
<comment type="caution">
    <text evidence="3">The sequence shown here is derived from an EMBL/GenBank/DDBJ whole genome shotgun (WGS) entry which is preliminary data.</text>
</comment>
<gene>
    <name evidence="3" type="ORF">ML462_06715</name>
</gene>
<evidence type="ECO:0000313" key="4">
    <source>
        <dbReference type="Proteomes" id="UP001139226"/>
    </source>
</evidence>
<feature type="compositionally biased region" description="Basic and acidic residues" evidence="1">
    <location>
        <begin position="23"/>
        <end position="37"/>
    </location>
</feature>
<keyword evidence="3" id="KW-0378">Hydrolase</keyword>
<protein>
    <submittedName>
        <fullName evidence="3">Dienelactone hydrolase family protein</fullName>
    </submittedName>
</protein>
<proteinExistence type="predicted"/>
<name>A0A9X1V386_9FLAO</name>
<dbReference type="PANTHER" id="PTHR46623">
    <property type="entry name" value="CARBOXYMETHYLENEBUTENOLIDASE-RELATED"/>
    <property type="match status" value="1"/>
</dbReference>
<reference evidence="3" key="1">
    <citation type="submission" date="2022-03" db="EMBL/GenBank/DDBJ databases">
        <title>Gramella crocea sp. nov., isolated from activated sludge of a seafood processing plant.</title>
        <authorList>
            <person name="Zhang X."/>
        </authorList>
    </citation>
    <scope>NUCLEOTIDE SEQUENCE</scope>
    <source>
        <strain evidence="3">YJ019</strain>
    </source>
</reference>
<evidence type="ECO:0000259" key="2">
    <source>
        <dbReference type="Pfam" id="PF01738"/>
    </source>
</evidence>
<dbReference type="PROSITE" id="PS51257">
    <property type="entry name" value="PROKAR_LIPOPROTEIN"/>
    <property type="match status" value="1"/>
</dbReference>
<dbReference type="AlphaFoldDB" id="A0A9X1V386"/>
<dbReference type="GO" id="GO:0016787">
    <property type="term" value="F:hydrolase activity"/>
    <property type="evidence" value="ECO:0007669"/>
    <property type="project" value="UniProtKB-KW"/>
</dbReference>
<dbReference type="Pfam" id="PF01738">
    <property type="entry name" value="DLH"/>
    <property type="match status" value="1"/>
</dbReference>
<evidence type="ECO:0000313" key="3">
    <source>
        <dbReference type="EMBL" id="MCH4822861.1"/>
    </source>
</evidence>
<sequence>MKNLKLNLVLILFISLLCSCKNEGKKDENSESREKKQTTMKSETGELSESPRHHEWIDLSHGERSFKAFVAYPESDKKTKAVIVIHENRGLNDWARVFTDKLASKGYLVIAPDLISNTVEGKERTTDFENPDAARDAIYDLDKDQVTKDLDAAYEYIKKDPASTGEVAVVGFCWGGSQTFRYATNNPEITSAHVFYGTAPKDASELAKIESPVYGYYGGNDNRVNSTIEETEKIMKENDKTYEYEIYEEAGHAFMRSGHETDAIDANKNAHDKAWKRLLNLLD</sequence>
<dbReference type="EMBL" id="JAKVTV010000002">
    <property type="protein sequence ID" value="MCH4822861.1"/>
    <property type="molecule type" value="Genomic_DNA"/>
</dbReference>
<dbReference type="Gene3D" id="3.40.50.1820">
    <property type="entry name" value="alpha/beta hydrolase"/>
    <property type="match status" value="1"/>
</dbReference>
<accession>A0A9X1V386</accession>
<evidence type="ECO:0000256" key="1">
    <source>
        <dbReference type="SAM" id="MobiDB-lite"/>
    </source>
</evidence>
<keyword evidence="4" id="KW-1185">Reference proteome</keyword>